<keyword evidence="1" id="KW-1133">Transmembrane helix</keyword>
<evidence type="ECO:0000259" key="2">
    <source>
        <dbReference type="Pfam" id="PF25362"/>
    </source>
</evidence>
<reference evidence="3" key="1">
    <citation type="submission" date="2016-03" db="EMBL/GenBank/DDBJ databases">
        <authorList>
            <person name="Ploux O."/>
        </authorList>
    </citation>
    <scope>NUCLEOTIDE SEQUENCE</scope>
    <source>
        <strain evidence="3">UC10</strain>
    </source>
</reference>
<evidence type="ECO:0000256" key="1">
    <source>
        <dbReference type="SAM" id="Phobius"/>
    </source>
</evidence>
<feature type="transmembrane region" description="Helical" evidence="1">
    <location>
        <begin position="6"/>
        <end position="28"/>
    </location>
</feature>
<keyword evidence="1" id="KW-0472">Membrane</keyword>
<keyword evidence="1" id="KW-0812">Transmembrane</keyword>
<protein>
    <submittedName>
        <fullName evidence="3">Putative export or membrane protein</fullName>
    </submittedName>
</protein>
<name>A0A1Y5PQ66_9MYCO</name>
<dbReference type="EMBL" id="FLQS01000050">
    <property type="protein sequence ID" value="SBS78271.1"/>
    <property type="molecule type" value="Genomic_DNA"/>
</dbReference>
<evidence type="ECO:0000313" key="3">
    <source>
        <dbReference type="EMBL" id="SBS78271.1"/>
    </source>
</evidence>
<feature type="domain" description="PH" evidence="2">
    <location>
        <begin position="42"/>
        <end position="160"/>
    </location>
</feature>
<accession>A0A1Y5PQ66</accession>
<sequence>MNTGTAIAAYIFAFVIVVIIGVLIGRMLRGWKHRAKRQMALLGELPSMPDLLSSAIIAPTRGLYVGSTLAGNWLERIAAGDLGFRSKAVLTRYPEGILLERSGASPIWIPQDAIAGIRAERALAGKVAGILAIRWRLPSGTEIDTGFRGDDRRDYARWTTTGEAA</sequence>
<proteinExistence type="predicted"/>
<dbReference type="InterPro" id="IPR057446">
    <property type="entry name" value="PH_bac"/>
</dbReference>
<dbReference type="AlphaFoldDB" id="A0A1Y5PQ66"/>
<gene>
    <name evidence="3" type="ORF">MHPYR_540006</name>
</gene>
<dbReference type="Pfam" id="PF25362">
    <property type="entry name" value="bPH_11"/>
    <property type="match status" value="1"/>
</dbReference>
<organism evidence="3">
    <name type="scientific">uncultured Mycobacterium sp</name>
    <dbReference type="NCBI Taxonomy" id="171292"/>
    <lineage>
        <taxon>Bacteria</taxon>
        <taxon>Bacillati</taxon>
        <taxon>Actinomycetota</taxon>
        <taxon>Actinomycetes</taxon>
        <taxon>Mycobacteriales</taxon>
        <taxon>Mycobacteriaceae</taxon>
        <taxon>Mycobacterium</taxon>
        <taxon>environmental samples</taxon>
    </lineage>
</organism>